<accession>A0A4S8ITF7</accession>
<gene>
    <name evidence="1" type="ORF">C4D60_Mb06t37480</name>
</gene>
<organism evidence="1 2">
    <name type="scientific">Musa balbisiana</name>
    <name type="common">Banana</name>
    <dbReference type="NCBI Taxonomy" id="52838"/>
    <lineage>
        <taxon>Eukaryota</taxon>
        <taxon>Viridiplantae</taxon>
        <taxon>Streptophyta</taxon>
        <taxon>Embryophyta</taxon>
        <taxon>Tracheophyta</taxon>
        <taxon>Spermatophyta</taxon>
        <taxon>Magnoliopsida</taxon>
        <taxon>Liliopsida</taxon>
        <taxon>Zingiberales</taxon>
        <taxon>Musaceae</taxon>
        <taxon>Musa</taxon>
    </lineage>
</organism>
<dbReference type="InterPro" id="IPR052843">
    <property type="entry name" value="ER_body_metal_sequester"/>
</dbReference>
<dbReference type="AlphaFoldDB" id="A0A4S8ITF7"/>
<comment type="caution">
    <text evidence="1">The sequence shown here is derived from an EMBL/GenBank/DDBJ whole genome shotgun (WGS) entry which is preliminary data.</text>
</comment>
<evidence type="ECO:0000313" key="1">
    <source>
        <dbReference type="EMBL" id="THU52047.1"/>
    </source>
</evidence>
<name>A0A4S8ITF7_MUSBA</name>
<dbReference type="PANTHER" id="PTHR38937">
    <property type="entry name" value="MEMBRANE PROTEIN OF ER BODY-LIKE PROTEIN"/>
    <property type="match status" value="1"/>
</dbReference>
<evidence type="ECO:0000313" key="2">
    <source>
        <dbReference type="Proteomes" id="UP000317650"/>
    </source>
</evidence>
<dbReference type="PANTHER" id="PTHR38937:SF2">
    <property type="entry name" value="MEMBRANE PROTEIN OF ER BODY-LIKE PROTEIN ISOFORM X1"/>
    <property type="match status" value="1"/>
</dbReference>
<reference evidence="1 2" key="1">
    <citation type="journal article" date="2019" name="Nat. Plants">
        <title>Genome sequencing of Musa balbisiana reveals subgenome evolution and function divergence in polyploid bananas.</title>
        <authorList>
            <person name="Yao X."/>
        </authorList>
    </citation>
    <scope>NUCLEOTIDE SEQUENCE [LARGE SCALE GENOMIC DNA]</scope>
    <source>
        <strain evidence="2">cv. DH-PKW</strain>
        <tissue evidence="1">Leaves</tissue>
    </source>
</reference>
<sequence>MLRHRIQVDASEFGRPFISLLGIQFVDRESLRNGSVISVWRKGKLVHLDPSEITESEYKRAVHEQSMVPKKSLLKVIEFDLERILELQDTHDLYCPNCNSCITKRVILQKRKWSVREIQHDVPSKKVHEEQYDAERLDTASVSGEMTNLADAPEPDVFRCLSCFSFFIPTGSPSTMEGKQIREPGGAELGTSATLPEYNHSVILNGDSYFVGGQEMANDFQINEQNIGTMDKSISQMSNL</sequence>
<keyword evidence="2" id="KW-1185">Reference proteome</keyword>
<dbReference type="EMBL" id="PYDT01000009">
    <property type="protein sequence ID" value="THU52047.1"/>
    <property type="molecule type" value="Genomic_DNA"/>
</dbReference>
<dbReference type="Proteomes" id="UP000317650">
    <property type="component" value="Chromosome 6"/>
</dbReference>
<dbReference type="STRING" id="52838.A0A4S8ITF7"/>
<protein>
    <submittedName>
        <fullName evidence="1">Uncharacterized protein</fullName>
    </submittedName>
</protein>
<proteinExistence type="predicted"/>